<name>A0A090ALH7_9GAMM</name>
<sequence>MSNYADEHQPTAISRRRFLFQMAATGASAAWLSHSAMAATQLLTPVAIDNPLSQYPNRDWEKVYRDLYHYDSSFTFLCAPNDTHNCLLRGFVKNGVVTRIAPTYGYHKATDLEGNGASQRWDPRCCQKGLSLVRRFYGDRRCKRPMVRKGYLEWAQAGFPRHPETGAADPKYMQRGRDSWVAVSWDEAFDLAGKALINIAQTYSGEEGKKRLLAQGYDPLMVEATQGAGTQTLKFRGGMPPLGMTRVFVQYRLANAIALLDDKIRGSGAEKALGARGFDNYSWHTDLPPGHPMVTGQQTVDFDLCNAEQANLLLVWGMNWITTKMPDSHWMTEARMKGTKVVVIAVEYSATMNKADEAIIVRPGTTPALALGIVQVLISEKLYDDAYVKANTDLPLLVRMDTGEMLRASDVFPNYQLATLSNNTVVVKVGDKGPPVHQQPGIVFDEQQRQNWGDFVLWDEAQNQPVAVNRDQVGKYFAALNLQPQLTGEVQISLVSGQTVACRTVFDVTKQLIDGSYTPEQVEKLTWAPAEAVRGLARQIAANMDKTLFTVGMGPNQFFNNDLKDRAIFLIAALTRNLGKFGGNVGSFAGNYRASFFNGLPQFIGENPFQIELDASKPAQPKVYWKPESVHYFNHGDTILRMGDTVLTGKTHIPTPTKAVHVSNSNSLIGNVKGHYDFVINTLSRVEFVAQNEWWWTASCEYSDIVFAVDSWAELKYPDMTISVTNPFLYTFPATPLKRIHDTRSDVEVAAGISRAIGRLTEDSRHQNYWYFLEHGGMRTYIQRVLDHSNATRGYRIEDLEQKAAEGIPAILQTRTYPKVGAWEQGNEDKPWYTKTGRLEFYREEPEFRDSGENMVVHREPIDSTFYEPNVIVAQAHPLLRPKRPEDYGVSSDNVTADVRQGRHVVRTVEEVLNSQHPLRAEQFSFIFHTPKYRHGAHTTAVDTDIVAIWFGPFGDMLRRDKRMPFVTEAYIDINPQDAKGLGIEDGDYVYVDADPHDRPFRNWQNNPEGYKVARLLVRARYYPGTPRGVTRMWHNMYCATFGSVRGQETNPTGLAKSPETNYQSIFRSGSHQSCTRGWLKPTWMTDSLYVKGLLGQKMTQGFVPDVHCPTGAPRESMVKITKAEAGGLNGEGLWAPAQQGLRPTYESDVLKRFIAGQFIMRA</sequence>
<dbReference type="PROSITE" id="PS51318">
    <property type="entry name" value="TAT"/>
    <property type="match status" value="1"/>
</dbReference>
<evidence type="ECO:0000259" key="7">
    <source>
        <dbReference type="Pfam" id="PF00384"/>
    </source>
</evidence>
<dbReference type="PANTHER" id="PTHR43742:SF6">
    <property type="entry name" value="OXIDOREDUCTASE YYAE-RELATED"/>
    <property type="match status" value="1"/>
</dbReference>
<evidence type="ECO:0000313" key="9">
    <source>
        <dbReference type="Proteomes" id="UP000031623"/>
    </source>
</evidence>
<dbReference type="InterPro" id="IPR006656">
    <property type="entry name" value="Mopterin_OxRdtase"/>
</dbReference>
<accession>A0A090ALH7</accession>
<organism evidence="8 9">
    <name type="scientific">Thioploca ingrica</name>
    <dbReference type="NCBI Taxonomy" id="40754"/>
    <lineage>
        <taxon>Bacteria</taxon>
        <taxon>Pseudomonadati</taxon>
        <taxon>Pseudomonadota</taxon>
        <taxon>Gammaproteobacteria</taxon>
        <taxon>Thiotrichales</taxon>
        <taxon>Thiotrichaceae</taxon>
        <taxon>Thioploca</taxon>
    </lineage>
</organism>
<dbReference type="GO" id="GO:0016491">
    <property type="term" value="F:oxidoreductase activity"/>
    <property type="evidence" value="ECO:0007669"/>
    <property type="project" value="InterPro"/>
</dbReference>
<evidence type="ECO:0000256" key="2">
    <source>
        <dbReference type="ARBA" id="ARBA00022505"/>
    </source>
</evidence>
<dbReference type="STRING" id="40754.THII_1673"/>
<dbReference type="Gene3D" id="2.40.40.20">
    <property type="match status" value="1"/>
</dbReference>
<dbReference type="GO" id="GO:0046872">
    <property type="term" value="F:metal ion binding"/>
    <property type="evidence" value="ECO:0007669"/>
    <property type="project" value="UniProtKB-KW"/>
</dbReference>
<keyword evidence="5" id="KW-0411">Iron-sulfur</keyword>
<dbReference type="InterPro" id="IPR006311">
    <property type="entry name" value="TAT_signal"/>
</dbReference>
<dbReference type="GO" id="GO:0051536">
    <property type="term" value="F:iron-sulfur cluster binding"/>
    <property type="evidence" value="ECO:0007669"/>
    <property type="project" value="UniProtKB-KW"/>
</dbReference>
<gene>
    <name evidence="8" type="ORF">THII_1673</name>
</gene>
<evidence type="ECO:0000313" key="8">
    <source>
        <dbReference type="EMBL" id="BAP55970.1"/>
    </source>
</evidence>
<feature type="chain" id="PRO_5001852888" evidence="6">
    <location>
        <begin position="39"/>
        <end position="1163"/>
    </location>
</feature>
<evidence type="ECO:0000256" key="3">
    <source>
        <dbReference type="ARBA" id="ARBA00022723"/>
    </source>
</evidence>
<evidence type="ECO:0000256" key="4">
    <source>
        <dbReference type="ARBA" id="ARBA00023004"/>
    </source>
</evidence>
<dbReference type="OrthoDB" id="9759518at2"/>
<dbReference type="Proteomes" id="UP000031623">
    <property type="component" value="Chromosome"/>
</dbReference>
<dbReference type="AlphaFoldDB" id="A0A090ALH7"/>
<evidence type="ECO:0000256" key="6">
    <source>
        <dbReference type="SAM" id="SignalP"/>
    </source>
</evidence>
<evidence type="ECO:0000256" key="1">
    <source>
        <dbReference type="ARBA" id="ARBA00001942"/>
    </source>
</evidence>
<evidence type="ECO:0000256" key="5">
    <source>
        <dbReference type="ARBA" id="ARBA00023014"/>
    </source>
</evidence>
<dbReference type="InterPro" id="IPR050612">
    <property type="entry name" value="Prok_Mopterin_Oxidored"/>
</dbReference>
<comment type="cofactor">
    <cofactor evidence="1">
        <name>Mo-bis(molybdopterin guanine dinucleotide)</name>
        <dbReference type="ChEBI" id="CHEBI:60539"/>
    </cofactor>
</comment>
<dbReference type="HOGENOM" id="CLU_276911_0_0_6"/>
<dbReference type="PANTHER" id="PTHR43742">
    <property type="entry name" value="TRIMETHYLAMINE-N-OXIDE REDUCTASE"/>
    <property type="match status" value="1"/>
</dbReference>
<reference evidence="8" key="1">
    <citation type="journal article" date="2014" name="ISME J.">
        <title>Ecophysiology of Thioploca ingrica as revealed by the complete genome sequence supplemented with proteomic evidence.</title>
        <authorList>
            <person name="Kojima H."/>
            <person name="Ogura Y."/>
            <person name="Yamamoto N."/>
            <person name="Togashi T."/>
            <person name="Mori H."/>
            <person name="Watanabe T."/>
            <person name="Nemoto F."/>
            <person name="Kurokawa K."/>
            <person name="Hayashi T."/>
            <person name="Fukui M."/>
        </authorList>
    </citation>
    <scope>NUCLEOTIDE SEQUENCE [LARGE SCALE GENOMIC DNA]</scope>
</reference>
<dbReference type="KEGG" id="tig:THII_1673"/>
<feature type="domain" description="Molybdopterin oxidoreductase" evidence="7">
    <location>
        <begin position="272"/>
        <end position="707"/>
    </location>
</feature>
<dbReference type="Gene3D" id="3.40.50.12440">
    <property type="match status" value="3"/>
</dbReference>
<dbReference type="Pfam" id="PF00384">
    <property type="entry name" value="Molybdopterin"/>
    <property type="match status" value="1"/>
</dbReference>
<dbReference type="EMBL" id="AP014633">
    <property type="protein sequence ID" value="BAP55970.1"/>
    <property type="molecule type" value="Genomic_DNA"/>
</dbReference>
<proteinExistence type="predicted"/>
<feature type="signal peptide" evidence="6">
    <location>
        <begin position="1"/>
        <end position="38"/>
    </location>
</feature>
<keyword evidence="2" id="KW-0500">Molybdenum</keyword>
<dbReference type="InterPro" id="IPR009010">
    <property type="entry name" value="Asp_de-COase-like_dom_sf"/>
</dbReference>
<keyword evidence="3" id="KW-0479">Metal-binding</keyword>
<dbReference type="Gene3D" id="3.40.50.740">
    <property type="match status" value="1"/>
</dbReference>
<dbReference type="SUPFAM" id="SSF53706">
    <property type="entry name" value="Formate dehydrogenase/DMSO reductase, domains 1-3"/>
    <property type="match status" value="1"/>
</dbReference>
<dbReference type="SUPFAM" id="SSF50692">
    <property type="entry name" value="ADC-like"/>
    <property type="match status" value="1"/>
</dbReference>
<protein>
    <submittedName>
        <fullName evidence="8">Putative nitrite oxidoreductase/nitrate reductase alpha subunit</fullName>
    </submittedName>
</protein>
<keyword evidence="4" id="KW-0408">Iron</keyword>
<keyword evidence="9" id="KW-1185">Reference proteome</keyword>
<keyword evidence="6" id="KW-0732">Signal</keyword>